<evidence type="ECO:0000256" key="2">
    <source>
        <dbReference type="ARBA" id="ARBA00022475"/>
    </source>
</evidence>
<proteinExistence type="predicted"/>
<name>A0A918MYN7_9BURK</name>
<dbReference type="AlphaFoldDB" id="A0A918MYN7"/>
<keyword evidence="7" id="KW-1185">Reference proteome</keyword>
<evidence type="ECO:0000313" key="6">
    <source>
        <dbReference type="EMBL" id="GGW88922.1"/>
    </source>
</evidence>
<dbReference type="SMART" id="SM00382">
    <property type="entry name" value="AAA"/>
    <property type="match status" value="1"/>
</dbReference>
<evidence type="ECO:0000256" key="1">
    <source>
        <dbReference type="ARBA" id="ARBA00022448"/>
    </source>
</evidence>
<dbReference type="SUPFAM" id="SSF50331">
    <property type="entry name" value="MOP-like"/>
    <property type="match status" value="1"/>
</dbReference>
<reference evidence="6" key="1">
    <citation type="journal article" date="2014" name="Int. J. Syst. Evol. Microbiol.">
        <title>Complete genome sequence of Corynebacterium casei LMG S-19264T (=DSM 44701T), isolated from a smear-ripened cheese.</title>
        <authorList>
            <consortium name="US DOE Joint Genome Institute (JGI-PGF)"/>
            <person name="Walter F."/>
            <person name="Albersmeier A."/>
            <person name="Kalinowski J."/>
            <person name="Ruckert C."/>
        </authorList>
    </citation>
    <scope>NUCLEOTIDE SEQUENCE</scope>
    <source>
        <strain evidence="6">KCTC 23732</strain>
    </source>
</reference>
<dbReference type="Pfam" id="PF00005">
    <property type="entry name" value="ABC_tran"/>
    <property type="match status" value="1"/>
</dbReference>
<keyword evidence="2" id="KW-1003">Cell membrane</keyword>
<dbReference type="InterPro" id="IPR003593">
    <property type="entry name" value="AAA+_ATPase"/>
</dbReference>
<dbReference type="InterPro" id="IPR013611">
    <property type="entry name" value="Transp-assoc_OB_typ2"/>
</dbReference>
<dbReference type="InterPro" id="IPR050093">
    <property type="entry name" value="ABC_SmlMolc_Importer"/>
</dbReference>
<dbReference type="EMBL" id="BMYS01000013">
    <property type="protein sequence ID" value="GGW88922.1"/>
    <property type="molecule type" value="Genomic_DNA"/>
</dbReference>
<gene>
    <name evidence="6" type="ORF">GCM10011450_18900</name>
</gene>
<organism evidence="6 7">
    <name type="scientific">Advenella faeciporci</name>
    <dbReference type="NCBI Taxonomy" id="797535"/>
    <lineage>
        <taxon>Bacteria</taxon>
        <taxon>Pseudomonadati</taxon>
        <taxon>Pseudomonadota</taxon>
        <taxon>Betaproteobacteria</taxon>
        <taxon>Burkholderiales</taxon>
        <taxon>Alcaligenaceae</taxon>
    </lineage>
</organism>
<dbReference type="InterPro" id="IPR003439">
    <property type="entry name" value="ABC_transporter-like_ATP-bd"/>
</dbReference>
<dbReference type="GO" id="GO:0005524">
    <property type="term" value="F:ATP binding"/>
    <property type="evidence" value="ECO:0007669"/>
    <property type="project" value="UniProtKB-KW"/>
</dbReference>
<evidence type="ECO:0000256" key="3">
    <source>
        <dbReference type="ARBA" id="ARBA00022741"/>
    </source>
</evidence>
<dbReference type="Gene3D" id="3.40.50.300">
    <property type="entry name" value="P-loop containing nucleotide triphosphate hydrolases"/>
    <property type="match status" value="1"/>
</dbReference>
<dbReference type="GO" id="GO:0140359">
    <property type="term" value="F:ABC-type transporter activity"/>
    <property type="evidence" value="ECO:0007669"/>
    <property type="project" value="UniProtKB-ARBA"/>
</dbReference>
<comment type="caution">
    <text evidence="6">The sequence shown here is derived from an EMBL/GenBank/DDBJ whole genome shotgun (WGS) entry which is preliminary data.</text>
</comment>
<keyword evidence="2" id="KW-0472">Membrane</keyword>
<evidence type="ECO:0000259" key="5">
    <source>
        <dbReference type="PROSITE" id="PS50893"/>
    </source>
</evidence>
<keyword evidence="1" id="KW-0813">Transport</keyword>
<accession>A0A918MYN7</accession>
<dbReference type="RefSeq" id="WP_189385244.1">
    <property type="nucleotide sequence ID" value="NZ_BAABFY010000017.1"/>
</dbReference>
<dbReference type="PANTHER" id="PTHR42781:SF4">
    <property type="entry name" value="SPERMIDINE_PUTRESCINE IMPORT ATP-BINDING PROTEIN POTA"/>
    <property type="match status" value="1"/>
</dbReference>
<keyword evidence="4 6" id="KW-0067">ATP-binding</keyword>
<dbReference type="InterPro" id="IPR008995">
    <property type="entry name" value="Mo/tungstate-bd_C_term_dom"/>
</dbReference>
<dbReference type="PANTHER" id="PTHR42781">
    <property type="entry name" value="SPERMIDINE/PUTRESCINE IMPORT ATP-BINDING PROTEIN POTA"/>
    <property type="match status" value="1"/>
</dbReference>
<dbReference type="GO" id="GO:0016887">
    <property type="term" value="F:ATP hydrolysis activity"/>
    <property type="evidence" value="ECO:0007669"/>
    <property type="project" value="InterPro"/>
</dbReference>
<keyword evidence="3" id="KW-0547">Nucleotide-binding</keyword>
<protein>
    <submittedName>
        <fullName evidence="6">ABC transporter ATP-binding protein</fullName>
    </submittedName>
</protein>
<evidence type="ECO:0000256" key="4">
    <source>
        <dbReference type="ARBA" id="ARBA00022840"/>
    </source>
</evidence>
<dbReference type="Pfam" id="PF08402">
    <property type="entry name" value="TOBE_2"/>
    <property type="match status" value="1"/>
</dbReference>
<feature type="domain" description="ABC transporter" evidence="5">
    <location>
        <begin position="4"/>
        <end position="238"/>
    </location>
</feature>
<dbReference type="Proteomes" id="UP000608345">
    <property type="component" value="Unassembled WGS sequence"/>
</dbReference>
<dbReference type="FunFam" id="3.40.50.300:FF:000042">
    <property type="entry name" value="Maltose/maltodextrin ABC transporter, ATP-binding protein"/>
    <property type="match status" value="1"/>
</dbReference>
<reference evidence="6" key="2">
    <citation type="submission" date="2020-09" db="EMBL/GenBank/DDBJ databases">
        <authorList>
            <person name="Sun Q."/>
            <person name="Kim S."/>
        </authorList>
    </citation>
    <scope>NUCLEOTIDE SEQUENCE</scope>
    <source>
        <strain evidence="6">KCTC 23732</strain>
    </source>
</reference>
<dbReference type="InterPro" id="IPR017871">
    <property type="entry name" value="ABC_transporter-like_CS"/>
</dbReference>
<dbReference type="InterPro" id="IPR027417">
    <property type="entry name" value="P-loop_NTPase"/>
</dbReference>
<evidence type="ECO:0000313" key="7">
    <source>
        <dbReference type="Proteomes" id="UP000608345"/>
    </source>
</evidence>
<dbReference type="SUPFAM" id="SSF52540">
    <property type="entry name" value="P-loop containing nucleoside triphosphate hydrolases"/>
    <property type="match status" value="1"/>
</dbReference>
<dbReference type="PROSITE" id="PS00211">
    <property type="entry name" value="ABC_TRANSPORTER_1"/>
    <property type="match status" value="1"/>
</dbReference>
<dbReference type="PROSITE" id="PS50893">
    <property type="entry name" value="ABC_TRANSPORTER_2"/>
    <property type="match status" value="1"/>
</dbReference>
<sequence length="341" mass="38477">MAQLVLDRIGKSFGTTQVVNAFSLEVPTGSFVALLGPSGCGKTTLLRMLAGFEQVDEGTIQVNGRQLAGNNLHVPPEQRNMSMVFQSYALWPHMNVMDNVGYALKLKGVKGEDYWQQVMQALETVNLSHLAERAPQDLSGGQRQRVALARCLVSHPDVVLLDEPLANLDQHLRASMEETFREFHRRTGATFVYVTHDQAEAMALADRIAVMNHGKLEQWDTPEQLYQYPQNTWVARFIGQGSILHVHRNTDNRLLSGPEVMQLLSSSLGSTRQAILVRPEHVRVVENGLEIQVLSRVFKGERYKYTARLSDGQELDFFHPERLELECKVCVQVQQAWVLMD</sequence>
<dbReference type="GO" id="GO:0043190">
    <property type="term" value="C:ATP-binding cassette (ABC) transporter complex"/>
    <property type="evidence" value="ECO:0007669"/>
    <property type="project" value="InterPro"/>
</dbReference>